<sequence>MFDEIAEKYELYHNDGSVRFNDSRVLVVLDLCNRIQKCIAPTCFPKAVKDNMKMKCFVENLYNTKFDECYKDIFIRKMTPDSSKYSCLNGTKLDSLSIYENKNNACAKEIMRDVCGEEAVENFDQNVADWKKVSGIGLPLFSMMLDPDNESIIDLMNQ</sequence>
<protein>
    <submittedName>
        <fullName evidence="3">DUF19 domain-containing protein</fullName>
    </submittedName>
</protein>
<accession>A0A1I7V2C0</accession>
<proteinExistence type="predicted"/>
<dbReference type="PANTHER" id="PTHR31897:SF8">
    <property type="entry name" value="DUF19 DOMAIN-CONTAINING PROTEIN"/>
    <property type="match status" value="1"/>
</dbReference>
<dbReference type="Pfam" id="PF01579">
    <property type="entry name" value="DUF19"/>
    <property type="match status" value="1"/>
</dbReference>
<feature type="domain" description="T20D4.11-like" evidence="1">
    <location>
        <begin position="24"/>
        <end position="129"/>
    </location>
</feature>
<keyword evidence="2" id="KW-1185">Reference proteome</keyword>
<evidence type="ECO:0000313" key="3">
    <source>
        <dbReference type="WBParaSite" id="Csp11.Scaffold630.g21695.t1"/>
    </source>
</evidence>
<dbReference type="InterPro" id="IPR002542">
    <property type="entry name" value="T20D4.11-like_dom"/>
</dbReference>
<dbReference type="PANTHER" id="PTHR31897">
    <property type="entry name" value="PROTEIN CBG17011-RELATED"/>
    <property type="match status" value="1"/>
</dbReference>
<reference evidence="3" key="1">
    <citation type="submission" date="2016-11" db="UniProtKB">
        <authorList>
            <consortium name="WormBaseParasite"/>
        </authorList>
    </citation>
    <scope>IDENTIFICATION</scope>
</reference>
<dbReference type="Proteomes" id="UP000095282">
    <property type="component" value="Unplaced"/>
</dbReference>
<name>A0A1I7V2C0_9PELO</name>
<dbReference type="AlphaFoldDB" id="A0A1I7V2C0"/>
<evidence type="ECO:0000259" key="1">
    <source>
        <dbReference type="Pfam" id="PF01579"/>
    </source>
</evidence>
<evidence type="ECO:0000313" key="2">
    <source>
        <dbReference type="Proteomes" id="UP000095282"/>
    </source>
</evidence>
<organism evidence="2 3">
    <name type="scientific">Caenorhabditis tropicalis</name>
    <dbReference type="NCBI Taxonomy" id="1561998"/>
    <lineage>
        <taxon>Eukaryota</taxon>
        <taxon>Metazoa</taxon>
        <taxon>Ecdysozoa</taxon>
        <taxon>Nematoda</taxon>
        <taxon>Chromadorea</taxon>
        <taxon>Rhabditida</taxon>
        <taxon>Rhabditina</taxon>
        <taxon>Rhabditomorpha</taxon>
        <taxon>Rhabditoidea</taxon>
        <taxon>Rhabditidae</taxon>
        <taxon>Peloderinae</taxon>
        <taxon>Caenorhabditis</taxon>
    </lineage>
</organism>
<dbReference type="WBParaSite" id="Csp11.Scaffold630.g21695.t1">
    <property type="protein sequence ID" value="Csp11.Scaffold630.g21695.t1"/>
    <property type="gene ID" value="Csp11.Scaffold630.g21695"/>
</dbReference>